<accession>A0A3S5A272</accession>
<keyword evidence="9" id="KW-0969">Cilium</keyword>
<evidence type="ECO:0000256" key="10">
    <source>
        <dbReference type="ARBA" id="ARBA00023175"/>
    </source>
</evidence>
<comment type="subcellular location">
    <subcellularLocation>
        <location evidence="1">Cytoplasm</location>
        <location evidence="1">Cytoskeleton</location>
        <location evidence="1">Cilium axoneme</location>
    </subcellularLocation>
</comment>
<gene>
    <name evidence="14" type="ORF">PXEA_LOCUS6471</name>
</gene>
<dbReference type="Gene3D" id="3.20.180.20">
    <property type="entry name" value="Dynein heavy chain, N-terminal domain 2"/>
    <property type="match status" value="1"/>
</dbReference>
<evidence type="ECO:0000256" key="2">
    <source>
        <dbReference type="ARBA" id="ARBA00008887"/>
    </source>
</evidence>
<keyword evidence="5" id="KW-0547">Nucleotide-binding</keyword>
<dbReference type="Proteomes" id="UP000784294">
    <property type="component" value="Unassembled WGS sequence"/>
</dbReference>
<dbReference type="GO" id="GO:0007018">
    <property type="term" value="P:microtubule-based movement"/>
    <property type="evidence" value="ECO:0007669"/>
    <property type="project" value="InterPro"/>
</dbReference>
<evidence type="ECO:0000256" key="9">
    <source>
        <dbReference type="ARBA" id="ARBA00023069"/>
    </source>
</evidence>
<comment type="similarity">
    <text evidence="2">Belongs to the dynein heavy chain family.</text>
</comment>
<dbReference type="FunFam" id="1.20.140.100:FF:000001">
    <property type="entry name" value="dynein heavy chain 17, axonemal"/>
    <property type="match status" value="1"/>
</dbReference>
<dbReference type="Pfam" id="PF08393">
    <property type="entry name" value="DHC_N2"/>
    <property type="match status" value="1"/>
</dbReference>
<dbReference type="FunFam" id="1.10.287.2620:FF:000002">
    <property type="entry name" value="Dynein heavy chain 2, axonemal"/>
    <property type="match status" value="1"/>
</dbReference>
<keyword evidence="12" id="KW-0966">Cell projection</keyword>
<keyword evidence="4" id="KW-0493">Microtubule</keyword>
<feature type="domain" description="Dynein heavy chain linker" evidence="13">
    <location>
        <begin position="11"/>
        <end position="328"/>
    </location>
</feature>
<sequence length="339" mass="39647">MFTFLQVICEISLEIRSLDKEVRKWPMFQGLEAELKDINASVMAVRDLQNPAVQDRHWIELMRDTGREIEINNDTTLADLLSLNLHKFEEEVREIVSKASNEQKIERDLEKIDQTWRDMNFEYEKHDRTGLQLPKATEELTTTLEEIQVKILEMLANRDNSFSISKINFWHNTLSTTDQVLTLWFETQRVWCGLESIFVLCDDIKSQLPEDTQLFLQHDAEFKQLIEEIRNKPKVIDATTQRKELYTELQAIRDGFTVCEKALADYLETKRLVFPRFYFVSQVDLMDIVSNGKVPAKVMRHLSKLFDSVCDLVFSDDEADKNTAVRIIAKVMILLLASY</sequence>
<evidence type="ECO:0000313" key="15">
    <source>
        <dbReference type="Proteomes" id="UP000784294"/>
    </source>
</evidence>
<protein>
    <recommendedName>
        <fullName evidence="13">Dynein heavy chain linker domain-containing protein</fullName>
    </recommendedName>
</protein>
<evidence type="ECO:0000256" key="12">
    <source>
        <dbReference type="ARBA" id="ARBA00023273"/>
    </source>
</evidence>
<evidence type="ECO:0000256" key="7">
    <source>
        <dbReference type="ARBA" id="ARBA00023017"/>
    </source>
</evidence>
<name>A0A3S5A272_9PLAT</name>
<dbReference type="InterPro" id="IPR042228">
    <property type="entry name" value="Dynein_linker_3"/>
</dbReference>
<dbReference type="GO" id="GO:0045505">
    <property type="term" value="F:dynein intermediate chain binding"/>
    <property type="evidence" value="ECO:0007669"/>
    <property type="project" value="InterPro"/>
</dbReference>
<evidence type="ECO:0000256" key="11">
    <source>
        <dbReference type="ARBA" id="ARBA00023212"/>
    </source>
</evidence>
<dbReference type="Gene3D" id="1.10.287.2620">
    <property type="match status" value="1"/>
</dbReference>
<proteinExistence type="inferred from homology"/>
<dbReference type="EMBL" id="CAAALY010016586">
    <property type="protein sequence ID" value="VEL13031.1"/>
    <property type="molecule type" value="Genomic_DNA"/>
</dbReference>
<dbReference type="OrthoDB" id="10251809at2759"/>
<dbReference type="GO" id="GO:0005524">
    <property type="term" value="F:ATP binding"/>
    <property type="evidence" value="ECO:0007669"/>
    <property type="project" value="UniProtKB-KW"/>
</dbReference>
<dbReference type="InterPro" id="IPR013602">
    <property type="entry name" value="Dynein_heavy_linker"/>
</dbReference>
<evidence type="ECO:0000259" key="13">
    <source>
        <dbReference type="Pfam" id="PF08393"/>
    </source>
</evidence>
<reference evidence="14" key="1">
    <citation type="submission" date="2018-11" db="EMBL/GenBank/DDBJ databases">
        <authorList>
            <consortium name="Pathogen Informatics"/>
        </authorList>
    </citation>
    <scope>NUCLEOTIDE SEQUENCE</scope>
</reference>
<evidence type="ECO:0000256" key="1">
    <source>
        <dbReference type="ARBA" id="ARBA00004430"/>
    </source>
</evidence>
<evidence type="ECO:0000256" key="4">
    <source>
        <dbReference type="ARBA" id="ARBA00022701"/>
    </source>
</evidence>
<dbReference type="GO" id="GO:0005874">
    <property type="term" value="C:microtubule"/>
    <property type="evidence" value="ECO:0007669"/>
    <property type="project" value="UniProtKB-KW"/>
</dbReference>
<keyword evidence="7" id="KW-0243">Dynein</keyword>
<keyword evidence="3" id="KW-0963">Cytoplasm</keyword>
<evidence type="ECO:0000256" key="5">
    <source>
        <dbReference type="ARBA" id="ARBA00022741"/>
    </source>
</evidence>
<keyword evidence="6" id="KW-0067">ATP-binding</keyword>
<evidence type="ECO:0000256" key="3">
    <source>
        <dbReference type="ARBA" id="ARBA00022490"/>
    </source>
</evidence>
<dbReference type="Gene3D" id="1.20.140.100">
    <property type="entry name" value="Dynein heavy chain, N-terminal domain 2"/>
    <property type="match status" value="1"/>
</dbReference>
<dbReference type="GO" id="GO:0051959">
    <property type="term" value="F:dynein light intermediate chain binding"/>
    <property type="evidence" value="ECO:0007669"/>
    <property type="project" value="InterPro"/>
</dbReference>
<dbReference type="GO" id="GO:0030286">
    <property type="term" value="C:dynein complex"/>
    <property type="evidence" value="ECO:0007669"/>
    <property type="project" value="UniProtKB-KW"/>
</dbReference>
<evidence type="ECO:0000256" key="6">
    <source>
        <dbReference type="ARBA" id="ARBA00022840"/>
    </source>
</evidence>
<dbReference type="PANTHER" id="PTHR45703">
    <property type="entry name" value="DYNEIN HEAVY CHAIN"/>
    <property type="match status" value="1"/>
</dbReference>
<evidence type="ECO:0000313" key="14">
    <source>
        <dbReference type="EMBL" id="VEL13031.1"/>
    </source>
</evidence>
<keyword evidence="8" id="KW-0175">Coiled coil</keyword>
<keyword evidence="15" id="KW-1185">Reference proteome</keyword>
<dbReference type="AlphaFoldDB" id="A0A3S5A272"/>
<evidence type="ECO:0000256" key="8">
    <source>
        <dbReference type="ARBA" id="ARBA00023054"/>
    </source>
</evidence>
<dbReference type="InterPro" id="IPR026983">
    <property type="entry name" value="DHC"/>
</dbReference>
<keyword evidence="11" id="KW-0206">Cytoskeleton</keyword>
<dbReference type="InterPro" id="IPR042222">
    <property type="entry name" value="Dynein_2_N"/>
</dbReference>
<dbReference type="PANTHER" id="PTHR45703:SF8">
    <property type="entry name" value="DYNEINS HEAVY CHAIN"/>
    <property type="match status" value="1"/>
</dbReference>
<organism evidence="14 15">
    <name type="scientific">Protopolystoma xenopodis</name>
    <dbReference type="NCBI Taxonomy" id="117903"/>
    <lineage>
        <taxon>Eukaryota</taxon>
        <taxon>Metazoa</taxon>
        <taxon>Spiralia</taxon>
        <taxon>Lophotrochozoa</taxon>
        <taxon>Platyhelminthes</taxon>
        <taxon>Monogenea</taxon>
        <taxon>Polyopisthocotylea</taxon>
        <taxon>Polystomatidea</taxon>
        <taxon>Polystomatidae</taxon>
        <taxon>Protopolystoma</taxon>
    </lineage>
</organism>
<comment type="caution">
    <text evidence="14">The sequence shown here is derived from an EMBL/GenBank/DDBJ whole genome shotgun (WGS) entry which is preliminary data.</text>
</comment>
<keyword evidence="10" id="KW-0505">Motor protein</keyword>
<dbReference type="GO" id="GO:0005930">
    <property type="term" value="C:axoneme"/>
    <property type="evidence" value="ECO:0007669"/>
    <property type="project" value="UniProtKB-SubCell"/>
</dbReference>